<organism evidence="2 3">
    <name type="scientific">Caproicibacterium argilliputei</name>
    <dbReference type="NCBI Taxonomy" id="3030016"/>
    <lineage>
        <taxon>Bacteria</taxon>
        <taxon>Bacillati</taxon>
        <taxon>Bacillota</taxon>
        <taxon>Clostridia</taxon>
        <taxon>Eubacteriales</taxon>
        <taxon>Oscillospiraceae</taxon>
        <taxon>Caproicibacterium</taxon>
    </lineage>
</organism>
<reference evidence="2 3" key="2">
    <citation type="submission" date="2024-06" db="EMBL/GenBank/DDBJ databases">
        <title>Caproicibacterium argilliputei sp. nov, a novel caproic acid producing anaerobic bacterium isolated from pit mud.</title>
        <authorList>
            <person name="Xia S."/>
        </authorList>
    </citation>
    <scope>NUCLEOTIDE SEQUENCE [LARGE SCALE GENOMIC DNA]</scope>
    <source>
        <strain evidence="2 3">ZCY20-5</strain>
    </source>
</reference>
<sequence>MHSGEAYDFSMFEERANRQLREEPAAAAKNNMLTMPEDSSQKQAKVRLHKHPVRAAACCAGLAMMLVVLSTFVYGQVQLSELAVEISNANSTLSEQQSLYTQLRMQNDARQSLTTIETEAKQKLGMRKIDSSQMETVEMNSSDKAQVLQKTSGGFLTQLWNRICDLLS</sequence>
<name>A0AA97D8A7_9FIRM</name>
<dbReference type="AlphaFoldDB" id="A0AA97D8A7"/>
<feature type="transmembrane region" description="Helical" evidence="1">
    <location>
        <begin position="55"/>
        <end position="75"/>
    </location>
</feature>
<proteinExistence type="predicted"/>
<evidence type="ECO:0000313" key="2">
    <source>
        <dbReference type="EMBL" id="WOC31512.1"/>
    </source>
</evidence>
<keyword evidence="1" id="KW-0812">Transmembrane</keyword>
<dbReference type="KEGG" id="carl:PXC00_09845"/>
<reference evidence="3" key="1">
    <citation type="submission" date="2024-06" db="EMBL/GenBank/DDBJ databases">
        <title>Caproicibacterium argilliputei sp. nov, a novel caproic acid producing anaerobic bacterium isolated from pit mud.</title>
        <authorList>
            <person name="Zeng C."/>
        </authorList>
    </citation>
    <scope>NUCLEOTIDE SEQUENCE [LARGE SCALE GENOMIC DNA]</scope>
    <source>
        <strain evidence="3">ZCY20-5</strain>
    </source>
</reference>
<keyword evidence="1" id="KW-0472">Membrane</keyword>
<dbReference type="Proteomes" id="UP001300604">
    <property type="component" value="Chromosome"/>
</dbReference>
<evidence type="ECO:0008006" key="4">
    <source>
        <dbReference type="Google" id="ProtNLM"/>
    </source>
</evidence>
<dbReference type="RefSeq" id="WP_275846269.1">
    <property type="nucleotide sequence ID" value="NZ_CP135996.1"/>
</dbReference>
<evidence type="ECO:0000256" key="1">
    <source>
        <dbReference type="SAM" id="Phobius"/>
    </source>
</evidence>
<evidence type="ECO:0000313" key="3">
    <source>
        <dbReference type="Proteomes" id="UP001300604"/>
    </source>
</evidence>
<dbReference type="EMBL" id="CP135996">
    <property type="protein sequence ID" value="WOC31512.1"/>
    <property type="molecule type" value="Genomic_DNA"/>
</dbReference>
<reference evidence="3" key="3">
    <citation type="submission" date="2024-06" db="EMBL/GenBank/DDBJ databases">
        <authorList>
            <person name="Zeng C."/>
        </authorList>
    </citation>
    <scope>NUCLEOTIDE SEQUENCE [LARGE SCALE GENOMIC DNA]</scope>
    <source>
        <strain evidence="3">ZCY20-5</strain>
    </source>
</reference>
<accession>A0AA97D8A7</accession>
<protein>
    <recommendedName>
        <fullName evidence="4">Cell division protein FtsL</fullName>
    </recommendedName>
</protein>
<keyword evidence="3" id="KW-1185">Reference proteome</keyword>
<keyword evidence="1" id="KW-1133">Transmembrane helix</keyword>
<gene>
    <name evidence="2" type="ORF">PXC00_09845</name>
</gene>